<proteinExistence type="predicted"/>
<evidence type="ECO:0000313" key="2">
    <source>
        <dbReference type="Proteomes" id="UP001300012"/>
    </source>
</evidence>
<dbReference type="EMBL" id="JANQBD010000014">
    <property type="protein sequence ID" value="MCR8633272.1"/>
    <property type="molecule type" value="Genomic_DNA"/>
</dbReference>
<protein>
    <recommendedName>
        <fullName evidence="3">PilZ domain-containing protein</fullName>
    </recommendedName>
</protein>
<gene>
    <name evidence="1" type="ORF">NV381_19010</name>
</gene>
<evidence type="ECO:0008006" key="3">
    <source>
        <dbReference type="Google" id="ProtNLM"/>
    </source>
</evidence>
<organism evidence="1 2">
    <name type="scientific">Paenibacillus radicis</name>
    <name type="common">ex Xue et al. 2023</name>
    <dbReference type="NCBI Taxonomy" id="2972489"/>
    <lineage>
        <taxon>Bacteria</taxon>
        <taxon>Bacillati</taxon>
        <taxon>Bacillota</taxon>
        <taxon>Bacilli</taxon>
        <taxon>Bacillales</taxon>
        <taxon>Paenibacillaceae</taxon>
        <taxon>Paenibacillus</taxon>
    </lineage>
</organism>
<keyword evidence="2" id="KW-1185">Reference proteome</keyword>
<evidence type="ECO:0000313" key="1">
    <source>
        <dbReference type="EMBL" id="MCR8633272.1"/>
    </source>
</evidence>
<name>A0ABT1YJA0_9BACL</name>
<sequence length="196" mass="22840">MKQIQILHKGKIYHGIIGYEEDFMEIELSKSPAFGLGEKVLCFDFQRRQLSIVLHISKLKVVLAPADSEIFHIEASPARKYDELFGEEHKTVKSFKLNTFGTITEDFKTRAVRISDVSCLSLGFEIDDFTVKLNEVYESTIFCDDETIRMRLIVRYAHIMEKTIRYGSEINYISAADLNKFRYFIVMQNFKQLMLV</sequence>
<dbReference type="Proteomes" id="UP001300012">
    <property type="component" value="Unassembled WGS sequence"/>
</dbReference>
<dbReference type="RefSeq" id="WP_258214851.1">
    <property type="nucleotide sequence ID" value="NZ_JANQBD010000014.1"/>
</dbReference>
<accession>A0ABT1YJA0</accession>
<reference evidence="1 2" key="1">
    <citation type="submission" date="2022-08" db="EMBL/GenBank/DDBJ databases">
        <title>Paenibacillus endoradicis sp. nov., Paenibacillus radicibacter sp. nov and Paenibacillus pararadicis sp. nov., three cold-adapted plant growth-promoting bacteria isolated from root of Larix gmelinii in Great Khingan.</title>
        <authorList>
            <person name="Xue H."/>
        </authorList>
    </citation>
    <scope>NUCLEOTIDE SEQUENCE [LARGE SCALE GENOMIC DNA]</scope>
    <source>
        <strain evidence="1 2">N5-1-1-5</strain>
    </source>
</reference>
<comment type="caution">
    <text evidence="1">The sequence shown here is derived from an EMBL/GenBank/DDBJ whole genome shotgun (WGS) entry which is preliminary data.</text>
</comment>